<accession>A0ABQ5FB69</accession>
<dbReference type="PANTHER" id="PTHR32176:SF92">
    <property type="entry name" value="XYLOSE ISOMERASE"/>
    <property type="match status" value="1"/>
</dbReference>
<keyword evidence="2" id="KW-1185">Reference proteome</keyword>
<dbReference type="EMBL" id="BQNB010017220">
    <property type="protein sequence ID" value="GJT60666.1"/>
    <property type="molecule type" value="Genomic_DNA"/>
</dbReference>
<comment type="caution">
    <text evidence="1">The sequence shown here is derived from an EMBL/GenBank/DDBJ whole genome shotgun (WGS) entry which is preliminary data.</text>
</comment>
<name>A0ABQ5FB69_9ASTR</name>
<protein>
    <submittedName>
        <fullName evidence="1">Uncharacterized protein</fullName>
    </submittedName>
</protein>
<dbReference type="PANTHER" id="PTHR32176">
    <property type="entry name" value="XYLOSE ISOMERASE"/>
    <property type="match status" value="1"/>
</dbReference>
<reference evidence="1" key="2">
    <citation type="submission" date="2022-01" db="EMBL/GenBank/DDBJ databases">
        <authorList>
            <person name="Yamashiro T."/>
            <person name="Shiraishi A."/>
            <person name="Satake H."/>
            <person name="Nakayama K."/>
        </authorList>
    </citation>
    <scope>NUCLEOTIDE SEQUENCE</scope>
</reference>
<proteinExistence type="predicted"/>
<sequence>MLINTDDTLTRDLTSTDKATDQNLKGLVTVGQMLIEKPVSRVNFDTGVFEALPDGGTNCEALKKFAKELLDEQKQWECCA</sequence>
<organism evidence="1 2">
    <name type="scientific">Tanacetum coccineum</name>
    <dbReference type="NCBI Taxonomy" id="301880"/>
    <lineage>
        <taxon>Eukaryota</taxon>
        <taxon>Viridiplantae</taxon>
        <taxon>Streptophyta</taxon>
        <taxon>Embryophyta</taxon>
        <taxon>Tracheophyta</taxon>
        <taxon>Spermatophyta</taxon>
        <taxon>Magnoliopsida</taxon>
        <taxon>eudicotyledons</taxon>
        <taxon>Gunneridae</taxon>
        <taxon>Pentapetalae</taxon>
        <taxon>asterids</taxon>
        <taxon>campanulids</taxon>
        <taxon>Asterales</taxon>
        <taxon>Asteraceae</taxon>
        <taxon>Asteroideae</taxon>
        <taxon>Anthemideae</taxon>
        <taxon>Anthemidinae</taxon>
        <taxon>Tanacetum</taxon>
    </lineage>
</organism>
<gene>
    <name evidence="1" type="ORF">Tco_1004199</name>
</gene>
<evidence type="ECO:0000313" key="1">
    <source>
        <dbReference type="EMBL" id="GJT60666.1"/>
    </source>
</evidence>
<dbReference type="Gene3D" id="3.40.1090.10">
    <property type="entry name" value="Cytosolic phospholipase A2 catalytic domain"/>
    <property type="match status" value="1"/>
</dbReference>
<evidence type="ECO:0000313" key="2">
    <source>
        <dbReference type="Proteomes" id="UP001151760"/>
    </source>
</evidence>
<dbReference type="Proteomes" id="UP001151760">
    <property type="component" value="Unassembled WGS sequence"/>
</dbReference>
<reference evidence="1" key="1">
    <citation type="journal article" date="2022" name="Int. J. Mol. Sci.">
        <title>Draft Genome of Tanacetum Coccineum: Genomic Comparison of Closely Related Tanacetum-Family Plants.</title>
        <authorList>
            <person name="Yamashiro T."/>
            <person name="Shiraishi A."/>
            <person name="Nakayama K."/>
            <person name="Satake H."/>
        </authorList>
    </citation>
    <scope>NUCLEOTIDE SEQUENCE</scope>
</reference>